<dbReference type="OrthoDB" id="5954402at2759"/>
<evidence type="ECO:0000313" key="12">
    <source>
        <dbReference type="Proteomes" id="UP000005203"/>
    </source>
</evidence>
<keyword evidence="9" id="KW-0458">Lysosome</keyword>
<dbReference type="Proteomes" id="UP000005203">
    <property type="component" value="Linkage group LG2"/>
</dbReference>
<dbReference type="GO" id="GO:0020037">
    <property type="term" value="F:heme binding"/>
    <property type="evidence" value="ECO:0007669"/>
    <property type="project" value="TreeGrafter"/>
</dbReference>
<dbReference type="GeneID" id="725530"/>
<dbReference type="GO" id="GO:0015232">
    <property type="term" value="F:heme transmembrane transporter activity"/>
    <property type="evidence" value="ECO:0007669"/>
    <property type="project" value="InterPro"/>
</dbReference>
<dbReference type="Pfam" id="PF16954">
    <property type="entry name" value="HRG"/>
    <property type="match status" value="1"/>
</dbReference>
<keyword evidence="12" id="KW-1185">Reference proteome</keyword>
<feature type="transmembrane region" description="Helical" evidence="10">
    <location>
        <begin position="158"/>
        <end position="183"/>
    </location>
</feature>
<evidence type="ECO:0000313" key="11">
    <source>
        <dbReference type="EnsemblMetazoa" id="XP_006561216"/>
    </source>
</evidence>
<keyword evidence="5 10" id="KW-0812">Transmembrane</keyword>
<dbReference type="InterPro" id="IPR026218">
    <property type="entry name" value="HRG"/>
</dbReference>
<dbReference type="KEGG" id="ame:725530"/>
<sequence length="235" mass="27763">MTNFCEFFPTEYNRSYRKKKIEPTKITYHEDYFTNRIEEGEIDPRIASIPKELDETAKQLVYKHILNNLQSVYQINYKNPWISRDEIGIEEKEKEKDLQSELLAYIHDLYFKPHREKVLAPPVTAKRSTLAAVCFHLHWVKGKERLERWHSQITLRNLNIVGFINAVAGITALIWYLFLAFYYKIPIKPIGESTIISAVWSMICGKWGIFLMYYTHKYELIIREGSVPILIENNG</sequence>
<comment type="similarity">
    <text evidence="3">Belongs to the HRG family.</text>
</comment>
<evidence type="ECO:0000313" key="13">
    <source>
        <dbReference type="RefSeq" id="XP_006561216.2"/>
    </source>
</evidence>
<comment type="subcellular location">
    <subcellularLocation>
        <location evidence="2">Endosome membrane</location>
        <topology evidence="2">Multi-pass membrane protein</topology>
    </subcellularLocation>
    <subcellularLocation>
        <location evidence="1">Lysosome membrane</location>
        <topology evidence="1">Multi-pass membrane protein</topology>
    </subcellularLocation>
</comment>
<proteinExistence type="inferred from homology"/>
<evidence type="ECO:0000256" key="1">
    <source>
        <dbReference type="ARBA" id="ARBA00004155"/>
    </source>
</evidence>
<evidence type="ECO:0000256" key="7">
    <source>
        <dbReference type="ARBA" id="ARBA00022989"/>
    </source>
</evidence>
<evidence type="ECO:0000256" key="8">
    <source>
        <dbReference type="ARBA" id="ARBA00023136"/>
    </source>
</evidence>
<dbReference type="EnsemblMetazoa" id="XM_006561153">
    <property type="protein sequence ID" value="XP_006561216"/>
    <property type="gene ID" value="LOC725530"/>
</dbReference>
<dbReference type="PANTHER" id="PTHR31525">
    <property type="entry name" value="HEME TRANSPORTER HRG1"/>
    <property type="match status" value="1"/>
</dbReference>
<reference evidence="11" key="1">
    <citation type="submission" date="2021-01" db="UniProtKB">
        <authorList>
            <consortium name="EnsemblMetazoa"/>
        </authorList>
    </citation>
    <scope>IDENTIFICATION</scope>
    <source>
        <strain evidence="11">DH4</strain>
    </source>
</reference>
<evidence type="ECO:0000256" key="2">
    <source>
        <dbReference type="ARBA" id="ARBA00004337"/>
    </source>
</evidence>
<evidence type="ECO:0000256" key="3">
    <source>
        <dbReference type="ARBA" id="ARBA00006203"/>
    </source>
</evidence>
<dbReference type="RefSeq" id="XP_006561216.2">
    <property type="nucleotide sequence ID" value="XM_006561153.3"/>
</dbReference>
<keyword evidence="7 10" id="KW-1133">Transmembrane helix</keyword>
<feature type="transmembrane region" description="Helical" evidence="10">
    <location>
        <begin position="195"/>
        <end position="214"/>
    </location>
</feature>
<dbReference type="PANTHER" id="PTHR31525:SF1">
    <property type="entry name" value="HEME TRANSPORTER HRG1"/>
    <property type="match status" value="1"/>
</dbReference>
<organism evidence="11">
    <name type="scientific">Apis mellifera</name>
    <name type="common">Honeybee</name>
    <dbReference type="NCBI Taxonomy" id="7460"/>
    <lineage>
        <taxon>Eukaryota</taxon>
        <taxon>Metazoa</taxon>
        <taxon>Ecdysozoa</taxon>
        <taxon>Arthropoda</taxon>
        <taxon>Hexapoda</taxon>
        <taxon>Insecta</taxon>
        <taxon>Pterygota</taxon>
        <taxon>Neoptera</taxon>
        <taxon>Endopterygota</taxon>
        <taxon>Hymenoptera</taxon>
        <taxon>Apocrita</taxon>
        <taxon>Aculeata</taxon>
        <taxon>Apoidea</taxon>
        <taxon>Anthophila</taxon>
        <taxon>Apidae</taxon>
        <taxon>Apis</taxon>
    </lineage>
</organism>
<name>A0A7M7GNN4_APIME</name>
<dbReference type="AlphaFoldDB" id="A0A7M7GNN4"/>
<evidence type="ECO:0000256" key="6">
    <source>
        <dbReference type="ARBA" id="ARBA00022753"/>
    </source>
</evidence>
<evidence type="ECO:0000256" key="4">
    <source>
        <dbReference type="ARBA" id="ARBA00022448"/>
    </source>
</evidence>
<accession>A0A7M7GNN4</accession>
<evidence type="ECO:0000256" key="10">
    <source>
        <dbReference type="SAM" id="Phobius"/>
    </source>
</evidence>
<gene>
    <name evidence="13" type="primary">LOC725530</name>
</gene>
<dbReference type="GO" id="GO:0010008">
    <property type="term" value="C:endosome membrane"/>
    <property type="evidence" value="ECO:0007669"/>
    <property type="project" value="UniProtKB-SubCell"/>
</dbReference>
<keyword evidence="4" id="KW-0813">Transport</keyword>
<protein>
    <submittedName>
        <fullName evidence="13">Uncharacterized protein LOC725530</fullName>
    </submittedName>
</protein>
<reference evidence="13" key="2">
    <citation type="submission" date="2025-04" db="UniProtKB">
        <authorList>
            <consortium name="RefSeq"/>
        </authorList>
    </citation>
    <scope>IDENTIFICATION</scope>
    <source>
        <strain evidence="13">DH4</strain>
        <tissue evidence="13">Whole body</tissue>
    </source>
</reference>
<evidence type="ECO:0000256" key="5">
    <source>
        <dbReference type="ARBA" id="ARBA00022692"/>
    </source>
</evidence>
<keyword evidence="6" id="KW-0967">Endosome</keyword>
<dbReference type="GO" id="GO:0005886">
    <property type="term" value="C:plasma membrane"/>
    <property type="evidence" value="ECO:0007669"/>
    <property type="project" value="TreeGrafter"/>
</dbReference>
<evidence type="ECO:0000256" key="9">
    <source>
        <dbReference type="ARBA" id="ARBA00023228"/>
    </source>
</evidence>
<keyword evidence="8 10" id="KW-0472">Membrane</keyword>
<dbReference type="GO" id="GO:0005765">
    <property type="term" value="C:lysosomal membrane"/>
    <property type="evidence" value="ECO:0007669"/>
    <property type="project" value="UniProtKB-SubCell"/>
</dbReference>
<accession>A0A8B6YVG1</accession>